<keyword evidence="2" id="KW-0597">Phosphoprotein</keyword>
<evidence type="ECO:0000256" key="5">
    <source>
        <dbReference type="ARBA" id="ARBA00023125"/>
    </source>
</evidence>
<feature type="DNA-binding region" description="Homeobox" evidence="9">
    <location>
        <begin position="284"/>
        <end position="343"/>
    </location>
</feature>
<dbReference type="InterPro" id="IPR024578">
    <property type="entry name" value="Homez_homeobox_dom"/>
</dbReference>
<accession>A0A8J6FH62</accession>
<protein>
    <recommendedName>
        <fullName evidence="11">Homeobox domain-containing protein</fullName>
    </recommendedName>
</protein>
<dbReference type="PANTHER" id="PTHR15467:SF7">
    <property type="entry name" value="HOMEOBOX AND LEUCINE ZIPPER PROTEIN HOMEZ"/>
    <property type="match status" value="1"/>
</dbReference>
<dbReference type="InterPro" id="IPR001356">
    <property type="entry name" value="HD"/>
</dbReference>
<evidence type="ECO:0000313" key="12">
    <source>
        <dbReference type="EMBL" id="KAG9486925.1"/>
    </source>
</evidence>
<gene>
    <name evidence="12" type="ORF">GDO78_007014</name>
</gene>
<evidence type="ECO:0000256" key="1">
    <source>
        <dbReference type="ARBA" id="ARBA00004123"/>
    </source>
</evidence>
<keyword evidence="5 9" id="KW-0238">DNA-binding</keyword>
<proteinExistence type="predicted"/>
<feature type="compositionally biased region" description="Basic and acidic residues" evidence="10">
    <location>
        <begin position="183"/>
        <end position="210"/>
    </location>
</feature>
<dbReference type="EMBL" id="WNTK01000003">
    <property type="protein sequence ID" value="KAG9486925.1"/>
    <property type="molecule type" value="Genomic_DNA"/>
</dbReference>
<dbReference type="PROSITE" id="PS50071">
    <property type="entry name" value="HOMEOBOX_2"/>
    <property type="match status" value="1"/>
</dbReference>
<comment type="subcellular location">
    <subcellularLocation>
        <location evidence="1 9">Nucleus</location>
    </subcellularLocation>
</comment>
<keyword evidence="6 9" id="KW-0371">Homeobox</keyword>
<keyword evidence="7" id="KW-0804">Transcription</keyword>
<dbReference type="SUPFAM" id="SSF46689">
    <property type="entry name" value="Homeodomain-like"/>
    <property type="match status" value="2"/>
</dbReference>
<evidence type="ECO:0000256" key="4">
    <source>
        <dbReference type="ARBA" id="ARBA00023015"/>
    </source>
</evidence>
<evidence type="ECO:0000259" key="11">
    <source>
        <dbReference type="PROSITE" id="PS50071"/>
    </source>
</evidence>
<dbReference type="InterPro" id="IPR009057">
    <property type="entry name" value="Homeodomain-like_sf"/>
</dbReference>
<evidence type="ECO:0000313" key="13">
    <source>
        <dbReference type="Proteomes" id="UP000770717"/>
    </source>
</evidence>
<dbReference type="Pfam" id="PF11569">
    <property type="entry name" value="Homez"/>
    <property type="match status" value="1"/>
</dbReference>
<keyword evidence="3" id="KW-0677">Repeat</keyword>
<evidence type="ECO:0000256" key="2">
    <source>
        <dbReference type="ARBA" id="ARBA00022553"/>
    </source>
</evidence>
<organism evidence="12 13">
    <name type="scientific">Eleutherodactylus coqui</name>
    <name type="common">Puerto Rican coqui</name>
    <dbReference type="NCBI Taxonomy" id="57060"/>
    <lineage>
        <taxon>Eukaryota</taxon>
        <taxon>Metazoa</taxon>
        <taxon>Chordata</taxon>
        <taxon>Craniata</taxon>
        <taxon>Vertebrata</taxon>
        <taxon>Euteleostomi</taxon>
        <taxon>Amphibia</taxon>
        <taxon>Batrachia</taxon>
        <taxon>Anura</taxon>
        <taxon>Neobatrachia</taxon>
        <taxon>Hyloidea</taxon>
        <taxon>Eleutherodactylidae</taxon>
        <taxon>Eleutherodactylinae</taxon>
        <taxon>Eleutherodactylus</taxon>
        <taxon>Eleutherodactylus</taxon>
    </lineage>
</organism>
<keyword evidence="8 9" id="KW-0539">Nucleus</keyword>
<keyword evidence="4" id="KW-0805">Transcription regulation</keyword>
<dbReference type="GO" id="GO:0003677">
    <property type="term" value="F:DNA binding"/>
    <property type="evidence" value="ECO:0007669"/>
    <property type="project" value="UniProtKB-UniRule"/>
</dbReference>
<feature type="compositionally biased region" description="Polar residues" evidence="10">
    <location>
        <begin position="173"/>
        <end position="182"/>
    </location>
</feature>
<dbReference type="GO" id="GO:0000981">
    <property type="term" value="F:DNA-binding transcription factor activity, RNA polymerase II-specific"/>
    <property type="evidence" value="ECO:0007669"/>
    <property type="project" value="TreeGrafter"/>
</dbReference>
<comment type="caution">
    <text evidence="12">The sequence shown here is derived from an EMBL/GenBank/DDBJ whole genome shotgun (WGS) entry which is preliminary data.</text>
</comment>
<evidence type="ECO:0000256" key="7">
    <source>
        <dbReference type="ARBA" id="ARBA00023163"/>
    </source>
</evidence>
<name>A0A8J6FH62_ELECQ</name>
<feature type="region of interest" description="Disordered" evidence="10">
    <location>
        <begin position="138"/>
        <end position="219"/>
    </location>
</feature>
<keyword evidence="13" id="KW-1185">Reference proteome</keyword>
<dbReference type="Gene3D" id="1.10.10.60">
    <property type="entry name" value="Homeodomain-like"/>
    <property type="match status" value="3"/>
</dbReference>
<feature type="domain" description="Homeobox" evidence="11">
    <location>
        <begin position="282"/>
        <end position="342"/>
    </location>
</feature>
<dbReference type="SMART" id="SM00389">
    <property type="entry name" value="HOX"/>
    <property type="match status" value="2"/>
</dbReference>
<dbReference type="AlphaFoldDB" id="A0A8J6FH62"/>
<dbReference type="CDD" id="cd00086">
    <property type="entry name" value="homeodomain"/>
    <property type="match status" value="2"/>
</dbReference>
<evidence type="ECO:0000256" key="8">
    <source>
        <dbReference type="ARBA" id="ARBA00023242"/>
    </source>
</evidence>
<evidence type="ECO:0000256" key="3">
    <source>
        <dbReference type="ARBA" id="ARBA00022737"/>
    </source>
</evidence>
<evidence type="ECO:0000256" key="6">
    <source>
        <dbReference type="ARBA" id="ARBA00023155"/>
    </source>
</evidence>
<sequence length="557" mass="63452">MSPTATNASGVYPEDTPGLVCLPPMSDDLQLIWTRSEQTDELDDHPQLIHTFSYFPYPTMPEIALLCLRYGLQMEKVKTWFMVQRIRCGISWSSEEIEEARSRLLFNQDQLHFKPLIAVAKKSNVFRNLEKSPVLSPKRDDEQVILPHSPCSSSEDLAPNAKRPRLNDRTPDTPGQRTTELTNELKKESSSYDPTDTYRHCKPTTDKSPEPKPVLRNPVMHSSASHVFASDEPEKNSPMSSSPIDEEACKILSSSWSMDDCKGMQAHGSNEFSGGTLREDYYTRAIRRQRKTKEQLAILKSFFLQCQWARREDYKQLEEITGLPRSDIIQWFGDTRYALKHGQLRWFRDSALERPKWLDEPQHLVHQNGRPGEHNSGEYARVITLAPDLEAAESESRPAVKVLLKSSEHSMGGRPVIKLTEPMSPCSGNTMQQVPEIHANRYATASGSPKSAQNKLKLTSPIMASSQSEPSHQDRVLSASQKKYDILDRYWCTHHCIREEDLHSLISKSGLSRKEVLDWLCDKSKEPAEVEVCLDEEEDEGEDMLAEEEDEIVIIQD</sequence>
<dbReference type="FunFam" id="1.10.10.60:FF:000172">
    <property type="entry name" value="Homeobox and leucine zipper protein Homez"/>
    <property type="match status" value="1"/>
</dbReference>
<dbReference type="Proteomes" id="UP000770717">
    <property type="component" value="Unassembled WGS sequence"/>
</dbReference>
<reference evidence="12" key="1">
    <citation type="thesis" date="2020" institute="ProQuest LLC" country="789 East Eisenhower Parkway, Ann Arbor, MI, USA">
        <title>Comparative Genomics and Chromosome Evolution.</title>
        <authorList>
            <person name="Mudd A.B."/>
        </authorList>
    </citation>
    <scope>NUCLEOTIDE SEQUENCE</scope>
    <source>
        <strain evidence="12">HN-11 Male</strain>
        <tissue evidence="12">Kidney and liver</tissue>
    </source>
</reference>
<evidence type="ECO:0000256" key="9">
    <source>
        <dbReference type="PROSITE-ProRule" id="PRU00108"/>
    </source>
</evidence>
<dbReference type="PANTHER" id="PTHR15467">
    <property type="entry name" value="ZINC-FINGERS AND HOMEOBOXES RELATED"/>
    <property type="match status" value="1"/>
</dbReference>
<dbReference type="GO" id="GO:0005634">
    <property type="term" value="C:nucleus"/>
    <property type="evidence" value="ECO:0007669"/>
    <property type="project" value="UniProtKB-SubCell"/>
</dbReference>
<evidence type="ECO:0000256" key="10">
    <source>
        <dbReference type="SAM" id="MobiDB-lite"/>
    </source>
</evidence>
<dbReference type="OrthoDB" id="6159439at2759"/>